<gene>
    <name evidence="3" type="ORF">DNK57_07300</name>
</gene>
<evidence type="ECO:0000256" key="1">
    <source>
        <dbReference type="ARBA" id="ARBA00022737"/>
    </source>
</evidence>
<sequence length="278" mass="32523">MINVRFIILNRDPYIFVCHRRLCMFDPLELKNSVINFFNKRRHPGGGYTLYEGLPDSKNTFYAIRSFEVLDYEPPGLEETLDWLEDLHRGGTFATQGLFYRCSILRDYGMDFEIPEKFTEMLRRSYRKSNIEITYYMDSILRMHGEYLDEIPEWVLSVQNEDGGFGVYGSDIINTRFAVEILSSHGVKIEVDRVLGFTDSCFSDGAWNFTPISYPPYIETVHSGFRINEILRGRAEDVTDFVMKIRNPDGGFRRSVYMGISEPEYTYRAIYMLTRIHG</sequence>
<comment type="caution">
    <text evidence="3">The sequence shown here is derived from an EMBL/GenBank/DDBJ whole genome shotgun (WGS) entry which is preliminary data.</text>
</comment>
<name>A0A842YRQ0_METTF</name>
<dbReference type="InterPro" id="IPR001330">
    <property type="entry name" value="Prenyltrans"/>
</dbReference>
<dbReference type="Proteomes" id="UP000646659">
    <property type="component" value="Unassembled WGS sequence"/>
</dbReference>
<dbReference type="Gene3D" id="1.50.10.20">
    <property type="match status" value="1"/>
</dbReference>
<dbReference type="PIRSF" id="PIRSF016175">
    <property type="entry name" value="UCP016175"/>
    <property type="match status" value="1"/>
</dbReference>
<dbReference type="Pfam" id="PF00432">
    <property type="entry name" value="Prenyltrans"/>
    <property type="match status" value="2"/>
</dbReference>
<protein>
    <recommendedName>
        <fullName evidence="2">Prenyltransferase alpha-alpha toroid domain-containing protein</fullName>
    </recommendedName>
</protein>
<evidence type="ECO:0000259" key="2">
    <source>
        <dbReference type="Pfam" id="PF00432"/>
    </source>
</evidence>
<evidence type="ECO:0000313" key="3">
    <source>
        <dbReference type="EMBL" id="MBE2900593.1"/>
    </source>
</evidence>
<proteinExistence type="predicted"/>
<accession>A0A842YRQ0</accession>
<dbReference type="SUPFAM" id="SSF48239">
    <property type="entry name" value="Terpenoid cyclases/Protein prenyltransferases"/>
    <property type="match status" value="1"/>
</dbReference>
<dbReference type="EMBL" id="QKOF01000006">
    <property type="protein sequence ID" value="MBE2900593.1"/>
    <property type="molecule type" value="Genomic_DNA"/>
</dbReference>
<dbReference type="GO" id="GO:0003824">
    <property type="term" value="F:catalytic activity"/>
    <property type="evidence" value="ECO:0007669"/>
    <property type="project" value="InterPro"/>
</dbReference>
<dbReference type="InterPro" id="IPR016648">
    <property type="entry name" value="UCP016175_prenyltrans-rel"/>
</dbReference>
<keyword evidence="1" id="KW-0677">Repeat</keyword>
<organism evidence="3 4">
    <name type="scientific">Methanothermobacter thermautotrophicus</name>
    <name type="common">Methanobacterium thermoformicicum</name>
    <dbReference type="NCBI Taxonomy" id="145262"/>
    <lineage>
        <taxon>Archaea</taxon>
        <taxon>Methanobacteriati</taxon>
        <taxon>Methanobacteriota</taxon>
        <taxon>Methanomada group</taxon>
        <taxon>Methanobacteria</taxon>
        <taxon>Methanobacteriales</taxon>
        <taxon>Methanobacteriaceae</taxon>
        <taxon>Methanothermobacter</taxon>
    </lineage>
</organism>
<reference evidence="3" key="1">
    <citation type="submission" date="2018-06" db="EMBL/GenBank/DDBJ databases">
        <title>Draft genome sequence of Methanothermobacter thermautotrophicus Strain WHS, a thermophilic, hydrogenotrophic methanogen isolated from Washburn Hot Springs in Yellowstone National Park, USA.</title>
        <authorList>
            <person name="Mckay L.J."/>
            <person name="Klingelsmith K."/>
            <person name="Inskeep W.P."/>
            <person name="Fields M.W."/>
        </authorList>
    </citation>
    <scope>NUCLEOTIDE SEQUENCE</scope>
    <source>
        <strain evidence="3">WHS</strain>
    </source>
</reference>
<feature type="domain" description="Prenyltransferase alpha-alpha toroid" evidence="2">
    <location>
        <begin position="232"/>
        <end position="274"/>
    </location>
</feature>
<evidence type="ECO:0000313" key="4">
    <source>
        <dbReference type="Proteomes" id="UP000646659"/>
    </source>
</evidence>
<feature type="domain" description="Prenyltransferase alpha-alpha toroid" evidence="2">
    <location>
        <begin position="32"/>
        <end position="167"/>
    </location>
</feature>
<dbReference type="AlphaFoldDB" id="A0A842YRQ0"/>
<dbReference type="InterPro" id="IPR008930">
    <property type="entry name" value="Terpenoid_cyclase/PrenylTrfase"/>
</dbReference>